<keyword evidence="4" id="KW-0677">Repeat</keyword>
<evidence type="ECO:0000256" key="1">
    <source>
        <dbReference type="ARBA" id="ARBA00004123"/>
    </source>
</evidence>
<dbReference type="GO" id="GO:0008270">
    <property type="term" value="F:zinc ion binding"/>
    <property type="evidence" value="ECO:0007669"/>
    <property type="project" value="UniProtKB-KW"/>
</dbReference>
<keyword evidence="8" id="KW-0238">DNA-binding</keyword>
<feature type="region of interest" description="Disordered" evidence="15">
    <location>
        <begin position="1"/>
        <end position="106"/>
    </location>
</feature>
<dbReference type="SMART" id="SM00355">
    <property type="entry name" value="ZnF_C2H2"/>
    <property type="match status" value="3"/>
</dbReference>
<feature type="compositionally biased region" description="Polar residues" evidence="15">
    <location>
        <begin position="523"/>
        <end position="539"/>
    </location>
</feature>
<evidence type="ECO:0000259" key="16">
    <source>
        <dbReference type="PROSITE" id="PS50157"/>
    </source>
</evidence>
<organism evidence="17 18">
    <name type="scientific">Coccidioides immitis H538.4</name>
    <dbReference type="NCBI Taxonomy" id="396776"/>
    <lineage>
        <taxon>Eukaryota</taxon>
        <taxon>Fungi</taxon>
        <taxon>Dikarya</taxon>
        <taxon>Ascomycota</taxon>
        <taxon>Pezizomycotina</taxon>
        <taxon>Eurotiomycetes</taxon>
        <taxon>Eurotiomycetidae</taxon>
        <taxon>Onygenales</taxon>
        <taxon>Onygenaceae</taxon>
        <taxon>Coccidioides</taxon>
    </lineage>
</organism>
<dbReference type="Gene3D" id="3.30.160.60">
    <property type="entry name" value="Classic Zinc Finger"/>
    <property type="match status" value="2"/>
</dbReference>
<feature type="compositionally biased region" description="Low complexity" evidence="15">
    <location>
        <begin position="500"/>
        <end position="522"/>
    </location>
</feature>
<feature type="compositionally biased region" description="Polar residues" evidence="15">
    <location>
        <begin position="590"/>
        <end position="602"/>
    </location>
</feature>
<dbReference type="eggNOG" id="KOG1721">
    <property type="taxonomic scope" value="Eukaryota"/>
</dbReference>
<evidence type="ECO:0000313" key="17">
    <source>
        <dbReference type="EMBL" id="KMU85145.1"/>
    </source>
</evidence>
<reference evidence="18" key="1">
    <citation type="journal article" date="2010" name="Genome Res.">
        <title>Population genomic sequencing of Coccidioides fungi reveals recent hybridization and transposon control.</title>
        <authorList>
            <person name="Neafsey D.E."/>
            <person name="Barker B.M."/>
            <person name="Sharpton T.J."/>
            <person name="Stajich J.E."/>
            <person name="Park D.J."/>
            <person name="Whiston E."/>
            <person name="Hung C.-Y."/>
            <person name="McMahan C."/>
            <person name="White J."/>
            <person name="Sykes S."/>
            <person name="Heiman D."/>
            <person name="Young S."/>
            <person name="Zeng Q."/>
            <person name="Abouelleil A."/>
            <person name="Aftuck L."/>
            <person name="Bessette D."/>
            <person name="Brown A."/>
            <person name="FitzGerald M."/>
            <person name="Lui A."/>
            <person name="Macdonald J.P."/>
            <person name="Priest M."/>
            <person name="Orbach M.J."/>
            <person name="Galgiani J.N."/>
            <person name="Kirkland T.N."/>
            <person name="Cole G.T."/>
            <person name="Birren B.W."/>
            <person name="Henn M.R."/>
            <person name="Taylor J.W."/>
            <person name="Rounsley S.D."/>
        </authorList>
    </citation>
    <scope>NUCLEOTIDE SEQUENCE [LARGE SCALE GENOMIC DNA]</scope>
    <source>
        <strain evidence="18">H538.4</strain>
    </source>
</reference>
<evidence type="ECO:0000256" key="8">
    <source>
        <dbReference type="ARBA" id="ARBA00023125"/>
    </source>
</evidence>
<feature type="compositionally biased region" description="Polar residues" evidence="15">
    <location>
        <begin position="547"/>
        <end position="561"/>
    </location>
</feature>
<feature type="compositionally biased region" description="Low complexity" evidence="15">
    <location>
        <begin position="79"/>
        <end position="106"/>
    </location>
</feature>
<evidence type="ECO:0000256" key="12">
    <source>
        <dbReference type="ARBA" id="ARBA00038089"/>
    </source>
</evidence>
<dbReference type="GO" id="GO:0005634">
    <property type="term" value="C:nucleus"/>
    <property type="evidence" value="ECO:0007669"/>
    <property type="project" value="UniProtKB-SubCell"/>
</dbReference>
<feature type="region of interest" description="Disordered" evidence="15">
    <location>
        <begin position="738"/>
        <end position="780"/>
    </location>
</feature>
<dbReference type="AlphaFoldDB" id="A0A0J8RJ74"/>
<dbReference type="Pfam" id="PF00096">
    <property type="entry name" value="zf-C2H2"/>
    <property type="match status" value="1"/>
</dbReference>
<keyword evidence="11" id="KW-0539">Nucleus</keyword>
<evidence type="ECO:0000256" key="15">
    <source>
        <dbReference type="SAM" id="MobiDB-lite"/>
    </source>
</evidence>
<evidence type="ECO:0000256" key="9">
    <source>
        <dbReference type="ARBA" id="ARBA00023159"/>
    </source>
</evidence>
<dbReference type="FunFam" id="3.30.160.60:FF:000993">
    <property type="entry name" value="pH-response transcription factor pacC/RIM101"/>
    <property type="match status" value="1"/>
</dbReference>
<dbReference type="VEuPathDB" id="FungiDB:CIHG_02927"/>
<evidence type="ECO:0000256" key="5">
    <source>
        <dbReference type="ARBA" id="ARBA00022771"/>
    </source>
</evidence>
<feature type="domain" description="C2H2-type" evidence="16">
    <location>
        <begin position="211"/>
        <end position="238"/>
    </location>
</feature>
<feature type="compositionally biased region" description="Low complexity" evidence="15">
    <location>
        <begin position="603"/>
        <end position="617"/>
    </location>
</feature>
<evidence type="ECO:0000256" key="14">
    <source>
        <dbReference type="PROSITE-ProRule" id="PRU00042"/>
    </source>
</evidence>
<evidence type="ECO:0000256" key="3">
    <source>
        <dbReference type="ARBA" id="ARBA00022723"/>
    </source>
</evidence>
<feature type="domain" description="C2H2-type" evidence="16">
    <location>
        <begin position="181"/>
        <end position="210"/>
    </location>
</feature>
<keyword evidence="5 14" id="KW-0863">Zinc-finger</keyword>
<dbReference type="GO" id="GO:0003677">
    <property type="term" value="F:DNA binding"/>
    <property type="evidence" value="ECO:0007669"/>
    <property type="project" value="UniProtKB-KW"/>
</dbReference>
<dbReference type="InterPro" id="IPR036236">
    <property type="entry name" value="Znf_C2H2_sf"/>
</dbReference>
<feature type="compositionally biased region" description="Polar residues" evidence="15">
    <location>
        <begin position="1"/>
        <end position="13"/>
    </location>
</feature>
<feature type="compositionally biased region" description="Low complexity" evidence="15">
    <location>
        <begin position="14"/>
        <end position="58"/>
    </location>
</feature>
<comment type="subcellular location">
    <subcellularLocation>
        <location evidence="1">Nucleus</location>
    </subcellularLocation>
</comment>
<evidence type="ECO:0000256" key="2">
    <source>
        <dbReference type="ARBA" id="ARBA00022491"/>
    </source>
</evidence>
<evidence type="ECO:0000256" key="6">
    <source>
        <dbReference type="ARBA" id="ARBA00022833"/>
    </source>
</evidence>
<feature type="compositionally biased region" description="Low complexity" evidence="15">
    <location>
        <begin position="457"/>
        <end position="488"/>
    </location>
</feature>
<keyword evidence="9" id="KW-0010">Activator</keyword>
<dbReference type="GO" id="GO:0045944">
    <property type="term" value="P:positive regulation of transcription by RNA polymerase II"/>
    <property type="evidence" value="ECO:0007669"/>
    <property type="project" value="TreeGrafter"/>
</dbReference>
<dbReference type="EMBL" id="DS016987">
    <property type="protein sequence ID" value="KMU85145.1"/>
    <property type="molecule type" value="Genomic_DNA"/>
</dbReference>
<feature type="compositionally biased region" description="Pro residues" evidence="15">
    <location>
        <begin position="59"/>
        <end position="78"/>
    </location>
</feature>
<gene>
    <name evidence="17" type="ORF">CIHG_02927</name>
</gene>
<dbReference type="InterPro" id="IPR013087">
    <property type="entry name" value="Znf_C2H2_type"/>
</dbReference>
<evidence type="ECO:0000256" key="10">
    <source>
        <dbReference type="ARBA" id="ARBA00023163"/>
    </source>
</evidence>
<keyword evidence="7" id="KW-0805">Transcription regulation</keyword>
<dbReference type="PROSITE" id="PS50157">
    <property type="entry name" value="ZINC_FINGER_C2H2_2"/>
    <property type="match status" value="2"/>
</dbReference>
<dbReference type="PROSITE" id="PS00028">
    <property type="entry name" value="ZINC_FINGER_C2H2_1"/>
    <property type="match status" value="2"/>
</dbReference>
<dbReference type="SUPFAM" id="SSF57667">
    <property type="entry name" value="beta-beta-alpha zinc fingers"/>
    <property type="match status" value="2"/>
</dbReference>
<accession>A0A0J8RJ74</accession>
<keyword evidence="2" id="KW-0678">Repressor</keyword>
<evidence type="ECO:0000256" key="4">
    <source>
        <dbReference type="ARBA" id="ARBA00022737"/>
    </source>
</evidence>
<dbReference type="Proteomes" id="UP000054563">
    <property type="component" value="Unassembled WGS sequence"/>
</dbReference>
<sequence>MASTENQDSSAAMAQQQQQQQSAQPAPATQQQAQPPVQPQQIQAPQQQQQQQQQQQPPVQQPPQQQPQQQQPPPPQPPQQQQAPPQQQQPVAQIQSPQQPVQQSIASAPATAQQAVAVAAAASAVPVATAQDANNNNPNQQQPDLTCQWTGCREICPTPEALYEHVCERHVGRKSTNNLNLTCSWGNCRTTTVKRDHITSHIRVHVPLKPHKCDFCGKAFKRPQDLKKHVKTHADDSVLVRSPEPGPGARPPNGMFSVGVGPDGKTGHYLMAHWVLFLAHRTGTDPRSTITHSTHNTLSILNIRRTRRMASYESKKRGYDALNEFFGDLKRRQFDPTSYAAVGQRLLNLHGLPLPLVHAAAVPDYQPMPAMVTVGGHGGYHSGPIPAQSYHLPPMGNLRTKTDLMNIDQFLEQMQTTVYESDENVAAAGVAQPGAHYIHGALSYRTTNSPPTAPQLPSSHATATATATSAPPATSSASARSPHSATPALTPPSSAQSYTSGRSPVSLSSSHHIPPSSHQAHPQTSSSMYPTLPTTSAQESAPAGYPSVSSVAPPSTLSSIFENDDRRRYTGGMLQRARMDYPEPMDVSMDGSSDPNPKNASCTTTTTNAATTTATTTGEQDKISDNMIDPFLRRGSTDRQASTAHNDTAKRRSATGSPDTRGATPKASSSSRTAEEMWVENVRLLQRLRDYIHERLYHGDYEEGVAVEGGGGGSGHQSASYGHQGLSHSEMQGMEAIAAAAVADRDEEIKDEGGDEVKADSLYPVLKMDGEEDKMKMDES</sequence>
<dbReference type="InterPro" id="IPR050806">
    <property type="entry name" value="pacC/RIM101"/>
</dbReference>
<keyword evidence="10" id="KW-0804">Transcription</keyword>
<proteinExistence type="inferred from homology"/>
<dbReference type="PANTHER" id="PTHR47257">
    <property type="entry name" value="PH-RESPONSE TRANSCRIPTION FACTOR PACC/RIM101"/>
    <property type="match status" value="1"/>
</dbReference>
<feature type="region of interest" description="Disordered" evidence="15">
    <location>
        <begin position="445"/>
        <end position="675"/>
    </location>
</feature>
<protein>
    <recommendedName>
        <fullName evidence="13">pH-response transcription factor pacC/RIM101</fullName>
    </recommendedName>
</protein>
<keyword evidence="3" id="KW-0479">Metal-binding</keyword>
<dbReference type="OrthoDB" id="6155966at2759"/>
<name>A0A0J8RJ74_COCIT</name>
<comment type="similarity">
    <text evidence="12">Belongs to the pacC/RIM101 family.</text>
</comment>
<dbReference type="STRING" id="396776.A0A0J8RJ74"/>
<dbReference type="PANTHER" id="PTHR47257:SF1">
    <property type="entry name" value="PH-RESPONSE TRANSCRIPTION FACTOR PACC_RIM101"/>
    <property type="match status" value="1"/>
</dbReference>
<evidence type="ECO:0000256" key="11">
    <source>
        <dbReference type="ARBA" id="ARBA00023242"/>
    </source>
</evidence>
<evidence type="ECO:0000313" key="18">
    <source>
        <dbReference type="Proteomes" id="UP000054563"/>
    </source>
</evidence>
<evidence type="ECO:0000256" key="7">
    <source>
        <dbReference type="ARBA" id="ARBA00023015"/>
    </source>
</evidence>
<evidence type="ECO:0000256" key="13">
    <source>
        <dbReference type="ARBA" id="ARBA00039490"/>
    </source>
</evidence>
<keyword evidence="6" id="KW-0862">Zinc</keyword>
<feature type="compositionally biased region" description="Basic and acidic residues" evidence="15">
    <location>
        <begin position="743"/>
        <end position="759"/>
    </location>
</feature>